<dbReference type="InterPro" id="IPR045076">
    <property type="entry name" value="MutS"/>
</dbReference>
<protein>
    <submittedName>
        <fullName evidence="2">MSH2 protein</fullName>
    </submittedName>
</protein>
<evidence type="ECO:0000313" key="2">
    <source>
        <dbReference type="EMBL" id="MES1920920.1"/>
    </source>
</evidence>
<feature type="non-terminal residue" evidence="2">
    <location>
        <position position="152"/>
    </location>
</feature>
<name>A0ABV2AMN2_9EUKA</name>
<keyword evidence="3" id="KW-1185">Reference proteome</keyword>
<dbReference type="Pfam" id="PF05192">
    <property type="entry name" value="MutS_III"/>
    <property type="match status" value="1"/>
</dbReference>
<sequence length="152" mass="17340">MKKGAIEAMNLFSFGHKNSKFVLKQKSPKSIFELLNKTKTANGAKLLKRFLLQPLFDKSKIEKRLQIVQFLLENGKERIKIQNVLKKVPNIDNLRKKLIIGTCNVQDLVALYDFSKTTIPEMASVLNFKENLSFVEKSAISSLKMDVQSPLQ</sequence>
<dbReference type="InterPro" id="IPR007696">
    <property type="entry name" value="DNA_mismatch_repair_MutS_core"/>
</dbReference>
<dbReference type="PANTHER" id="PTHR11361:SF34">
    <property type="entry name" value="DNA MISMATCH REPAIR PROTEIN MSH1, MITOCHONDRIAL"/>
    <property type="match status" value="1"/>
</dbReference>
<organism evidence="2 3">
    <name type="scientific">Bonamia ostreae</name>
    <dbReference type="NCBI Taxonomy" id="126728"/>
    <lineage>
        <taxon>Eukaryota</taxon>
        <taxon>Sar</taxon>
        <taxon>Rhizaria</taxon>
        <taxon>Endomyxa</taxon>
        <taxon>Ascetosporea</taxon>
        <taxon>Haplosporida</taxon>
        <taxon>Bonamia</taxon>
    </lineage>
</organism>
<dbReference type="SUPFAM" id="SSF48334">
    <property type="entry name" value="DNA repair protein MutS, domain III"/>
    <property type="match status" value="1"/>
</dbReference>
<feature type="domain" description="DNA mismatch repair protein MutS core" evidence="1">
    <location>
        <begin position="25"/>
        <end position="125"/>
    </location>
</feature>
<gene>
    <name evidence="2" type="primary">msh2_1</name>
    <name evidence="2" type="ORF">MHBO_002529</name>
</gene>
<comment type="caution">
    <text evidence="2">The sequence shown here is derived from an EMBL/GenBank/DDBJ whole genome shotgun (WGS) entry which is preliminary data.</text>
</comment>
<dbReference type="Gene3D" id="1.10.1420.10">
    <property type="match status" value="1"/>
</dbReference>
<dbReference type="Proteomes" id="UP001439008">
    <property type="component" value="Unassembled WGS sequence"/>
</dbReference>
<reference evidence="2 3" key="1">
    <citation type="journal article" date="2024" name="BMC Biol.">
        <title>Comparative genomics of Ascetosporea gives new insight into the evolutionary basis for animal parasitism in Rhizaria.</title>
        <authorList>
            <person name="Hiltunen Thoren M."/>
            <person name="Onut-Brannstrom I."/>
            <person name="Alfjorden A."/>
            <person name="Peckova H."/>
            <person name="Swords F."/>
            <person name="Hooper C."/>
            <person name="Holzer A.S."/>
            <person name="Bass D."/>
            <person name="Burki F."/>
        </authorList>
    </citation>
    <scope>NUCLEOTIDE SEQUENCE [LARGE SCALE GENOMIC DNA]</scope>
    <source>
        <strain evidence="2">20-A016</strain>
    </source>
</reference>
<dbReference type="InterPro" id="IPR036187">
    <property type="entry name" value="DNA_mismatch_repair_MutS_sf"/>
</dbReference>
<evidence type="ECO:0000313" key="3">
    <source>
        <dbReference type="Proteomes" id="UP001439008"/>
    </source>
</evidence>
<accession>A0ABV2AMN2</accession>
<dbReference type="EMBL" id="JBDODL010000956">
    <property type="protein sequence ID" value="MES1920920.1"/>
    <property type="molecule type" value="Genomic_DNA"/>
</dbReference>
<dbReference type="PANTHER" id="PTHR11361">
    <property type="entry name" value="DNA MISMATCH REPAIR PROTEIN MUTS FAMILY MEMBER"/>
    <property type="match status" value="1"/>
</dbReference>
<proteinExistence type="predicted"/>
<evidence type="ECO:0000259" key="1">
    <source>
        <dbReference type="Pfam" id="PF05192"/>
    </source>
</evidence>